<comment type="similarity">
    <text evidence="2">Belongs to the methyl-accepting chemotaxis (MCP) protein family.</text>
</comment>
<dbReference type="PANTHER" id="PTHR32089:SF112">
    <property type="entry name" value="LYSOZYME-LIKE PROTEIN-RELATED"/>
    <property type="match status" value="1"/>
</dbReference>
<dbReference type="eggNOG" id="COG0840">
    <property type="taxonomic scope" value="Bacteria"/>
</dbReference>
<evidence type="ECO:0000259" key="6">
    <source>
        <dbReference type="PROSITE" id="PS50111"/>
    </source>
</evidence>
<organism evidence="8 9">
    <name type="scientific">Tepidicaulis marinus</name>
    <dbReference type="NCBI Taxonomy" id="1333998"/>
    <lineage>
        <taxon>Bacteria</taxon>
        <taxon>Pseudomonadati</taxon>
        <taxon>Pseudomonadota</taxon>
        <taxon>Alphaproteobacteria</taxon>
        <taxon>Hyphomicrobiales</taxon>
        <taxon>Parvibaculaceae</taxon>
        <taxon>Tepidicaulis</taxon>
    </lineage>
</organism>
<dbReference type="GO" id="GO:0016020">
    <property type="term" value="C:membrane"/>
    <property type="evidence" value="ECO:0007669"/>
    <property type="project" value="InterPro"/>
</dbReference>
<accession>A0A081B7S3</accession>
<evidence type="ECO:0000256" key="2">
    <source>
        <dbReference type="ARBA" id="ARBA00029447"/>
    </source>
</evidence>
<dbReference type="Proteomes" id="UP000028702">
    <property type="component" value="Unassembled WGS sequence"/>
</dbReference>
<dbReference type="CDD" id="cd06225">
    <property type="entry name" value="HAMP"/>
    <property type="match status" value="1"/>
</dbReference>
<dbReference type="STRING" id="1333998.M2A_0590"/>
<dbReference type="Pfam" id="PF00015">
    <property type="entry name" value="MCPsignal"/>
    <property type="match status" value="1"/>
</dbReference>
<keyword evidence="5" id="KW-1133">Transmembrane helix</keyword>
<evidence type="ECO:0000313" key="8">
    <source>
        <dbReference type="EMBL" id="GAK44091.1"/>
    </source>
</evidence>
<evidence type="ECO:0000256" key="5">
    <source>
        <dbReference type="SAM" id="Phobius"/>
    </source>
</evidence>
<keyword evidence="4" id="KW-0175">Coiled coil</keyword>
<feature type="domain" description="Methyl-accepting transducer" evidence="6">
    <location>
        <begin position="398"/>
        <end position="634"/>
    </location>
</feature>
<dbReference type="PROSITE" id="PS50111">
    <property type="entry name" value="CHEMOTAXIS_TRANSDUC_2"/>
    <property type="match status" value="1"/>
</dbReference>
<dbReference type="InterPro" id="IPR004089">
    <property type="entry name" value="MCPsignal_dom"/>
</dbReference>
<dbReference type="SUPFAM" id="SSF58104">
    <property type="entry name" value="Methyl-accepting chemotaxis protein (MCP) signaling domain"/>
    <property type="match status" value="1"/>
</dbReference>
<sequence length="654" mass="69820">MERTFKNFSISWRIAALVGLALAGLTAISATYFAGNAVLNAAEDRRWEAEKLLAHVSDIESGALRMRRREKDFLLRMDESYLAKYEKDAEQVAAALTQVQGLEIASELQAPLAKLRETLPAHRTKMAEVGALYKEVGLTEELGLSGTLRKAVHEVEEKLDAANLDALTVKMLMMRRHEKDFMLRGDDKYIGRVDERRKEFDSLIQSSSLFPAERKRISALMDTYQQNFKAYAAAVKKAEAGVAELSEIYAVMEPEFEALFALGRALSEEAIEDGHNVQSTVSTLMIAVLGLTVLGVALSSLFVAVGISRPINKITRAMSTLAEGDKSIAIPALDRGDEIGAMAKAMEVFKKNAIEAERLALEQAEEQKKRAERAEVIQKISANFEGSVKQVLDTLAGSVSIMRSSSGELTALAGETSRKSGDVTHAADAAAANVQMVASATEELSSSISEISRQVSSTRDISAKAITRAESAAETVTRLSEAAQQINDVVTMINDIANQTNLLALNATIEAARAGEAGKGFAVVASEVKSLAGQTAKATEGITGQIAAMQEATSATVEAIQHITDIITEIGQGTTGVASAIEEQTAATQEISRNVQEVANGVQGVTDNMADVNNATQETGTAAQNVSSAAEDVSGQSAILDTEVKDFLSKLAAA</sequence>
<protein>
    <submittedName>
        <fullName evidence="8">Methyl-accepting chemotaxis sensory transducer</fullName>
    </submittedName>
</protein>
<keyword evidence="9" id="KW-1185">Reference proteome</keyword>
<feature type="coiled-coil region" evidence="4">
    <location>
        <begin position="354"/>
        <end position="381"/>
    </location>
</feature>
<dbReference type="Gene3D" id="6.10.340.10">
    <property type="match status" value="1"/>
</dbReference>
<dbReference type="GO" id="GO:0006935">
    <property type="term" value="P:chemotaxis"/>
    <property type="evidence" value="ECO:0007669"/>
    <property type="project" value="InterPro"/>
</dbReference>
<dbReference type="PROSITE" id="PS50885">
    <property type="entry name" value="HAMP"/>
    <property type="match status" value="1"/>
</dbReference>
<dbReference type="InterPro" id="IPR004090">
    <property type="entry name" value="Chemotax_Me-accpt_rcpt"/>
</dbReference>
<feature type="domain" description="HAMP" evidence="7">
    <location>
        <begin position="305"/>
        <end position="358"/>
    </location>
</feature>
<evidence type="ECO:0000256" key="1">
    <source>
        <dbReference type="ARBA" id="ARBA00023224"/>
    </source>
</evidence>
<dbReference type="SMART" id="SM00283">
    <property type="entry name" value="MA"/>
    <property type="match status" value="1"/>
</dbReference>
<keyword evidence="1 3" id="KW-0807">Transducer</keyword>
<keyword evidence="5" id="KW-0472">Membrane</keyword>
<dbReference type="AlphaFoldDB" id="A0A081B7S3"/>
<dbReference type="SMART" id="SM01358">
    <property type="entry name" value="HBM"/>
    <property type="match status" value="1"/>
</dbReference>
<dbReference type="Gene3D" id="1.10.287.950">
    <property type="entry name" value="Methyl-accepting chemotaxis protein"/>
    <property type="match status" value="1"/>
</dbReference>
<dbReference type="Pfam" id="PF00672">
    <property type="entry name" value="HAMP"/>
    <property type="match status" value="1"/>
</dbReference>
<dbReference type="InterPro" id="IPR003660">
    <property type="entry name" value="HAMP_dom"/>
</dbReference>
<evidence type="ECO:0000256" key="4">
    <source>
        <dbReference type="SAM" id="Coils"/>
    </source>
</evidence>
<evidence type="ECO:0000259" key="7">
    <source>
        <dbReference type="PROSITE" id="PS50885"/>
    </source>
</evidence>
<evidence type="ECO:0000256" key="3">
    <source>
        <dbReference type="PROSITE-ProRule" id="PRU00284"/>
    </source>
</evidence>
<dbReference type="GO" id="GO:0007165">
    <property type="term" value="P:signal transduction"/>
    <property type="evidence" value="ECO:0007669"/>
    <property type="project" value="UniProtKB-KW"/>
</dbReference>
<evidence type="ECO:0000313" key="9">
    <source>
        <dbReference type="Proteomes" id="UP000028702"/>
    </source>
</evidence>
<dbReference type="PANTHER" id="PTHR32089">
    <property type="entry name" value="METHYL-ACCEPTING CHEMOTAXIS PROTEIN MCPB"/>
    <property type="match status" value="1"/>
</dbReference>
<dbReference type="InterPro" id="IPR032255">
    <property type="entry name" value="HBM"/>
</dbReference>
<dbReference type="EMBL" id="BBIO01000002">
    <property type="protein sequence ID" value="GAK44091.1"/>
    <property type="molecule type" value="Genomic_DNA"/>
</dbReference>
<dbReference type="GO" id="GO:0004888">
    <property type="term" value="F:transmembrane signaling receptor activity"/>
    <property type="evidence" value="ECO:0007669"/>
    <property type="project" value="InterPro"/>
</dbReference>
<gene>
    <name evidence="8" type="ORF">M2A_0590</name>
</gene>
<dbReference type="SMART" id="SM00304">
    <property type="entry name" value="HAMP"/>
    <property type="match status" value="1"/>
</dbReference>
<feature type="transmembrane region" description="Helical" evidence="5">
    <location>
        <begin position="284"/>
        <end position="307"/>
    </location>
</feature>
<dbReference type="PRINTS" id="PR00260">
    <property type="entry name" value="CHEMTRNSDUCR"/>
</dbReference>
<keyword evidence="5" id="KW-0812">Transmembrane</keyword>
<reference evidence="8 9" key="1">
    <citation type="submission" date="2014-07" db="EMBL/GenBank/DDBJ databases">
        <title>Tepidicaulis marinum gen. nov., sp. nov., a novel marine bacterium denitrifying nitrate to nitrous oxide strictly under microaerobic conditions.</title>
        <authorList>
            <person name="Takeuchi M."/>
            <person name="Yamagishi T."/>
            <person name="Kamagata Y."/>
            <person name="Oshima K."/>
            <person name="Hattori M."/>
            <person name="Katayama T."/>
            <person name="Hanada S."/>
            <person name="Tamaki H."/>
            <person name="Marumo K."/>
            <person name="Maeda H."/>
            <person name="Nedachi M."/>
            <person name="Iwasaki W."/>
            <person name="Suwa Y."/>
            <person name="Sakata S."/>
        </authorList>
    </citation>
    <scope>NUCLEOTIDE SEQUENCE [LARGE SCALE GENOMIC DNA]</scope>
    <source>
        <strain evidence="8 9">MA2</strain>
    </source>
</reference>
<comment type="caution">
    <text evidence="8">The sequence shown here is derived from an EMBL/GenBank/DDBJ whole genome shotgun (WGS) entry which is preliminary data.</text>
</comment>
<name>A0A081B7S3_9HYPH</name>
<proteinExistence type="inferred from homology"/>